<evidence type="ECO:0000256" key="1">
    <source>
        <dbReference type="ARBA" id="ARBA00003475"/>
    </source>
</evidence>
<comment type="caution">
    <text evidence="10">The sequence shown here is derived from an EMBL/GenBank/DDBJ whole genome shotgun (WGS) entry which is preliminary data.</text>
</comment>
<comment type="function">
    <text evidence="1">May be specifically involved in the processing, transport, and/or maturation of the MADH beta-subunit.</text>
</comment>
<dbReference type="RefSeq" id="WP_144903624.1">
    <property type="nucleotide sequence ID" value="NZ_JACHOA010000004.1"/>
</dbReference>
<keyword evidence="7 8" id="KW-0472">Membrane</keyword>
<feature type="transmembrane region" description="Helical" evidence="8">
    <location>
        <begin position="144"/>
        <end position="163"/>
    </location>
</feature>
<dbReference type="UniPathway" id="UPA00895"/>
<dbReference type="GO" id="GO:0030416">
    <property type="term" value="P:methylamine metabolic process"/>
    <property type="evidence" value="ECO:0007669"/>
    <property type="project" value="InterPro"/>
</dbReference>
<organism evidence="10 11">
    <name type="scientific">Novosphingobium taihuense</name>
    <dbReference type="NCBI Taxonomy" id="260085"/>
    <lineage>
        <taxon>Bacteria</taxon>
        <taxon>Pseudomonadati</taxon>
        <taxon>Pseudomonadota</taxon>
        <taxon>Alphaproteobacteria</taxon>
        <taxon>Sphingomonadales</taxon>
        <taxon>Sphingomonadaceae</taxon>
        <taxon>Novosphingobium</taxon>
    </lineage>
</organism>
<evidence type="ECO:0000313" key="11">
    <source>
        <dbReference type="Proteomes" id="UP000538566"/>
    </source>
</evidence>
<evidence type="ECO:0000256" key="6">
    <source>
        <dbReference type="ARBA" id="ARBA00022989"/>
    </source>
</evidence>
<keyword evidence="5 8" id="KW-0812">Transmembrane</keyword>
<comment type="subcellular location">
    <subcellularLocation>
        <location evidence="2">Membrane</location>
        <topology evidence="2">Multi-pass membrane protein</topology>
    </subcellularLocation>
</comment>
<dbReference type="Pfam" id="PF07291">
    <property type="entry name" value="MauE"/>
    <property type="match status" value="1"/>
</dbReference>
<dbReference type="OrthoDB" id="4462029at2"/>
<evidence type="ECO:0000313" key="10">
    <source>
        <dbReference type="EMBL" id="MBB4614040.1"/>
    </source>
</evidence>
<evidence type="ECO:0000256" key="8">
    <source>
        <dbReference type="SAM" id="Phobius"/>
    </source>
</evidence>
<evidence type="ECO:0000256" key="4">
    <source>
        <dbReference type="ARBA" id="ARBA00019078"/>
    </source>
</evidence>
<protein>
    <recommendedName>
        <fullName evidence="4">Methylamine utilization protein MauE</fullName>
    </recommendedName>
</protein>
<comment type="pathway">
    <text evidence="3">One-carbon metabolism; methylamine degradation.</text>
</comment>
<name>A0A7W7AD53_9SPHN</name>
<keyword evidence="11" id="KW-1185">Reference proteome</keyword>
<sequence length="180" mass="18238">MNDPVILWLGAIGLGTLFVASAVHKLRDLRHFAGSIAGYDLVPRGMTPALAPVIAFAELGAGLCALITPLAQTPGRTGMIACAAILLLYAAAIAINIARGNTAIDCGCFGFGARGPGLRRGMIVRNVALAALAMPALLPPASRGLVWLDALTLVGGLAVLALIHAGGEIALNLPTKESAA</sequence>
<evidence type="ECO:0000256" key="3">
    <source>
        <dbReference type="ARBA" id="ARBA00004856"/>
    </source>
</evidence>
<evidence type="ECO:0000256" key="2">
    <source>
        <dbReference type="ARBA" id="ARBA00004141"/>
    </source>
</evidence>
<evidence type="ECO:0000259" key="9">
    <source>
        <dbReference type="Pfam" id="PF07291"/>
    </source>
</evidence>
<keyword evidence="6 8" id="KW-1133">Transmembrane helix</keyword>
<dbReference type="InterPro" id="IPR009908">
    <property type="entry name" value="Methylamine_util_MauE"/>
</dbReference>
<accession>A0A7W7AD53</accession>
<dbReference type="GO" id="GO:0016020">
    <property type="term" value="C:membrane"/>
    <property type="evidence" value="ECO:0007669"/>
    <property type="project" value="UniProtKB-SubCell"/>
</dbReference>
<evidence type="ECO:0000256" key="5">
    <source>
        <dbReference type="ARBA" id="ARBA00022692"/>
    </source>
</evidence>
<evidence type="ECO:0000256" key="7">
    <source>
        <dbReference type="ARBA" id="ARBA00023136"/>
    </source>
</evidence>
<proteinExistence type="predicted"/>
<gene>
    <name evidence="10" type="ORF">GGR37_002326</name>
</gene>
<feature type="transmembrane region" description="Helical" evidence="8">
    <location>
        <begin position="6"/>
        <end position="23"/>
    </location>
</feature>
<dbReference type="EMBL" id="JACHOA010000004">
    <property type="protein sequence ID" value="MBB4614040.1"/>
    <property type="molecule type" value="Genomic_DNA"/>
</dbReference>
<reference evidence="10 11" key="1">
    <citation type="submission" date="2020-08" db="EMBL/GenBank/DDBJ databases">
        <title>Genomic Encyclopedia of Type Strains, Phase IV (KMG-IV): sequencing the most valuable type-strain genomes for metagenomic binning, comparative biology and taxonomic classification.</title>
        <authorList>
            <person name="Goeker M."/>
        </authorList>
    </citation>
    <scope>NUCLEOTIDE SEQUENCE [LARGE SCALE GENOMIC DNA]</scope>
    <source>
        <strain evidence="10 11">DSM 17507</strain>
    </source>
</reference>
<feature type="transmembrane region" description="Helical" evidence="8">
    <location>
        <begin position="77"/>
        <end position="98"/>
    </location>
</feature>
<feature type="domain" description="Methylamine utilisation protein MauE" evidence="9">
    <location>
        <begin position="5"/>
        <end position="137"/>
    </location>
</feature>
<dbReference type="Proteomes" id="UP000538566">
    <property type="component" value="Unassembled WGS sequence"/>
</dbReference>
<dbReference type="AlphaFoldDB" id="A0A7W7AD53"/>
<feature type="transmembrane region" description="Helical" evidence="8">
    <location>
        <begin position="49"/>
        <end position="71"/>
    </location>
</feature>